<accession>A0ACB6RYW5</accession>
<dbReference type="Proteomes" id="UP000799754">
    <property type="component" value="Unassembled WGS sequence"/>
</dbReference>
<comment type="caution">
    <text evidence="1">The sequence shown here is derived from an EMBL/GenBank/DDBJ whole genome shotgun (WGS) entry which is preliminary data.</text>
</comment>
<keyword evidence="2" id="KW-1185">Reference proteome</keyword>
<evidence type="ECO:0000313" key="1">
    <source>
        <dbReference type="EMBL" id="KAF2627101.1"/>
    </source>
</evidence>
<reference evidence="1" key="1">
    <citation type="journal article" date="2020" name="Stud. Mycol.">
        <title>101 Dothideomycetes genomes: a test case for predicting lifestyles and emergence of pathogens.</title>
        <authorList>
            <person name="Haridas S."/>
            <person name="Albert R."/>
            <person name="Binder M."/>
            <person name="Bloem J."/>
            <person name="Labutti K."/>
            <person name="Salamov A."/>
            <person name="Andreopoulos B."/>
            <person name="Baker S."/>
            <person name="Barry K."/>
            <person name="Bills G."/>
            <person name="Bluhm B."/>
            <person name="Cannon C."/>
            <person name="Castanera R."/>
            <person name="Culley D."/>
            <person name="Daum C."/>
            <person name="Ezra D."/>
            <person name="Gonzalez J."/>
            <person name="Henrissat B."/>
            <person name="Kuo A."/>
            <person name="Liang C."/>
            <person name="Lipzen A."/>
            <person name="Lutzoni F."/>
            <person name="Magnuson J."/>
            <person name="Mondo S."/>
            <person name="Nolan M."/>
            <person name="Ohm R."/>
            <person name="Pangilinan J."/>
            <person name="Park H.-J."/>
            <person name="Ramirez L."/>
            <person name="Alfaro M."/>
            <person name="Sun H."/>
            <person name="Tritt A."/>
            <person name="Yoshinaga Y."/>
            <person name="Zwiers L.-H."/>
            <person name="Turgeon B."/>
            <person name="Goodwin S."/>
            <person name="Spatafora J."/>
            <person name="Crous P."/>
            <person name="Grigoriev I."/>
        </authorList>
    </citation>
    <scope>NUCLEOTIDE SEQUENCE</scope>
    <source>
        <strain evidence="1">CBS 525.71</strain>
    </source>
</reference>
<name>A0ACB6RYW5_9PLEO</name>
<organism evidence="1 2">
    <name type="scientific">Macroventuria anomochaeta</name>
    <dbReference type="NCBI Taxonomy" id="301207"/>
    <lineage>
        <taxon>Eukaryota</taxon>
        <taxon>Fungi</taxon>
        <taxon>Dikarya</taxon>
        <taxon>Ascomycota</taxon>
        <taxon>Pezizomycotina</taxon>
        <taxon>Dothideomycetes</taxon>
        <taxon>Pleosporomycetidae</taxon>
        <taxon>Pleosporales</taxon>
        <taxon>Pleosporineae</taxon>
        <taxon>Didymellaceae</taxon>
        <taxon>Macroventuria</taxon>
    </lineage>
</organism>
<dbReference type="EMBL" id="MU006718">
    <property type="protein sequence ID" value="KAF2627101.1"/>
    <property type="molecule type" value="Genomic_DNA"/>
</dbReference>
<evidence type="ECO:0000313" key="2">
    <source>
        <dbReference type="Proteomes" id="UP000799754"/>
    </source>
</evidence>
<protein>
    <submittedName>
        <fullName evidence="1">Uncharacterized protein</fullName>
    </submittedName>
</protein>
<proteinExistence type="predicted"/>
<sequence>MDTLVQRVHNAMFAEGFDRVLIPSEPEYLLGVKRRKEGLPFADAERKLFEQLQAEFGVKPLSLSETPLSLINGH</sequence>
<gene>
    <name evidence="1" type="ORF">BU25DRAFT_69567</name>
</gene>